<keyword evidence="8 18" id="KW-0201">Cytochrome c-type biogenesis</keyword>
<accession>A0A4Q7RGS3</accession>
<evidence type="ECO:0000256" key="1">
    <source>
        <dbReference type="ARBA" id="ARBA00004429"/>
    </source>
</evidence>
<evidence type="ECO:0000256" key="18">
    <source>
        <dbReference type="HAMAP-Rule" id="MF_00399"/>
    </source>
</evidence>
<sequence>MGMSGNCIGVANARPDGLAGAFFGRHGMRHIAAWMLLAVVALLTVLACGSACAASEDDFLPPEKAFRFSATQIDPKTIEVRFDVANGYYLYRERFAFAAQPQDVKLGAAALPPGKVHFDETFGKDMETYRGAVVIRVPVEQAPADGAWSLVVTSQGCADKGLCYPPMESVYKVGGSVLGKLFGERGAARQSTPGTPDTPQAAVAALAPPAQADAAPAATRSLPADDGDRIAGALATRNLALIAGLFFGLGLLLTFTPCVLPMVPILSSIVVGEHVTRGRAFVVSLAYVLGMAVVYTAVGVAAGLAGEGLSAALQTPWVLGAFALLMVALSLSMFGLYELQLPQRWQSGLAASSNRRPGGQVAGAVAMGAISALIVGPCVTAPLAGALAYIAQTGDAVTGGAALLAMALGMGVPLILVGVGAGNLLPRAGKWMEATKRFFGFLLLGVAIWMVTPVLPSWIVMLAWAALLIVAAVYLGAFDSLGPDARGLLRLGKGLGLVAALAGAIQVVGVASGGRDPLQPLSHFGGLSRVTGGQAARGEVHFERVRSVAELNARVAQAAAAGRPVLLDFYADWCVSCKEMEKLTFPDPKVRARLANVVLLQADVTANNADDKALLKRFGLFGPPGIILFGADGRERPVRVIGYQSANRFLDSLERALGKASQT</sequence>
<dbReference type="GO" id="GO:0045454">
    <property type="term" value="P:cell redox homeostasis"/>
    <property type="evidence" value="ECO:0007669"/>
    <property type="project" value="TreeGrafter"/>
</dbReference>
<dbReference type="InterPro" id="IPR035671">
    <property type="entry name" value="DsbD_gamma"/>
</dbReference>
<reference evidence="20 21" key="1">
    <citation type="journal article" date="2015" name="Stand. Genomic Sci.">
        <title>Genomic Encyclopedia of Bacterial and Archaeal Type Strains, Phase III: the genomes of soil and plant-associated and newly described type strains.</title>
        <authorList>
            <person name="Whitman W.B."/>
            <person name="Woyke T."/>
            <person name="Klenk H.P."/>
            <person name="Zhou Y."/>
            <person name="Lilburn T.G."/>
            <person name="Beck B.J."/>
            <person name="De Vos P."/>
            <person name="Vandamme P."/>
            <person name="Eisen J.A."/>
            <person name="Garrity G."/>
            <person name="Hugenholtz P."/>
            <person name="Kyrpides N.C."/>
        </authorList>
    </citation>
    <scope>NUCLEOTIDE SEQUENCE [LARGE SCALE GENOMIC DNA]</scope>
    <source>
        <strain evidence="20 21">ASC-9842</strain>
    </source>
</reference>
<feature type="transmembrane region" description="Helical" evidence="18">
    <location>
        <begin position="403"/>
        <end position="426"/>
    </location>
</feature>
<dbReference type="PANTHER" id="PTHR32234">
    <property type="entry name" value="THIOL:DISULFIDE INTERCHANGE PROTEIN DSBD"/>
    <property type="match status" value="1"/>
</dbReference>
<comment type="caution">
    <text evidence="20">The sequence shown here is derived from an EMBL/GenBank/DDBJ whole genome shotgun (WGS) entry which is preliminary data.</text>
</comment>
<feature type="disulfide bond" description="Redox-active" evidence="18">
    <location>
        <begin position="574"/>
        <end position="577"/>
    </location>
</feature>
<dbReference type="Gene3D" id="3.40.30.10">
    <property type="entry name" value="Glutaredoxin"/>
    <property type="match status" value="1"/>
</dbReference>
<feature type="transmembrane region" description="Helical" evidence="18">
    <location>
        <begin position="494"/>
        <end position="514"/>
    </location>
</feature>
<dbReference type="Proteomes" id="UP000291078">
    <property type="component" value="Unassembled WGS sequence"/>
</dbReference>
<feature type="transmembrane region" description="Helical" evidence="18">
    <location>
        <begin position="358"/>
        <end position="391"/>
    </location>
</feature>
<keyword evidence="3 18" id="KW-0813">Transport</keyword>
<evidence type="ECO:0000256" key="7">
    <source>
        <dbReference type="ARBA" id="ARBA00022729"/>
    </source>
</evidence>
<keyword evidence="12 18" id="KW-0520">NAD</keyword>
<keyword evidence="14 18" id="KW-1015">Disulfide bond</keyword>
<dbReference type="InterPro" id="IPR036249">
    <property type="entry name" value="Thioredoxin-like_sf"/>
</dbReference>
<gene>
    <name evidence="18" type="primary">dsbD</name>
    <name evidence="20" type="ORF">EV147_4221</name>
</gene>
<keyword evidence="5 18" id="KW-0997">Cell inner membrane</keyword>
<evidence type="ECO:0000256" key="3">
    <source>
        <dbReference type="ARBA" id="ARBA00022448"/>
    </source>
</evidence>
<dbReference type="PROSITE" id="PS51352">
    <property type="entry name" value="THIOREDOXIN_2"/>
    <property type="match status" value="1"/>
</dbReference>
<keyword evidence="11 18" id="KW-0560">Oxidoreductase</keyword>
<feature type="transmembrane region" description="Helical" evidence="18">
    <location>
        <begin position="438"/>
        <end position="455"/>
    </location>
</feature>
<organism evidence="20 21">
    <name type="scientific">Cupriavidus agavae</name>
    <dbReference type="NCBI Taxonomy" id="1001822"/>
    <lineage>
        <taxon>Bacteria</taxon>
        <taxon>Pseudomonadati</taxon>
        <taxon>Pseudomonadota</taxon>
        <taxon>Betaproteobacteria</taxon>
        <taxon>Burkholderiales</taxon>
        <taxon>Burkholderiaceae</taxon>
        <taxon>Cupriavidus</taxon>
    </lineage>
</organism>
<dbReference type="InterPro" id="IPR036929">
    <property type="entry name" value="DsbDN_sf"/>
</dbReference>
<dbReference type="Pfam" id="PF02683">
    <property type="entry name" value="DsbD_TM"/>
    <property type="match status" value="1"/>
</dbReference>
<evidence type="ECO:0000259" key="19">
    <source>
        <dbReference type="PROSITE" id="PS51352"/>
    </source>
</evidence>
<feature type="transmembrane region" description="Helical" evidence="18">
    <location>
        <begin position="317"/>
        <end position="337"/>
    </location>
</feature>
<dbReference type="PANTHER" id="PTHR32234:SF0">
    <property type="entry name" value="THIOL:DISULFIDE INTERCHANGE PROTEIN DSBD"/>
    <property type="match status" value="1"/>
</dbReference>
<evidence type="ECO:0000256" key="14">
    <source>
        <dbReference type="ARBA" id="ARBA00023157"/>
    </source>
</evidence>
<dbReference type="AlphaFoldDB" id="A0A4Q7RGS3"/>
<dbReference type="InterPro" id="IPR017937">
    <property type="entry name" value="Thioredoxin_CS"/>
</dbReference>
<keyword evidence="15 18" id="KW-0676">Redox-active center</keyword>
<feature type="disulfide bond" description="Redox-active" evidence="18">
    <location>
        <begin position="157"/>
        <end position="163"/>
    </location>
</feature>
<evidence type="ECO:0000256" key="12">
    <source>
        <dbReference type="ARBA" id="ARBA00023027"/>
    </source>
</evidence>
<keyword evidence="21" id="KW-1185">Reference proteome</keyword>
<dbReference type="GO" id="GO:0005886">
    <property type="term" value="C:plasma membrane"/>
    <property type="evidence" value="ECO:0007669"/>
    <property type="project" value="UniProtKB-SubCell"/>
</dbReference>
<dbReference type="GO" id="GO:0009055">
    <property type="term" value="F:electron transfer activity"/>
    <property type="evidence" value="ECO:0007669"/>
    <property type="project" value="UniProtKB-UniRule"/>
</dbReference>
<keyword evidence="4 18" id="KW-1003">Cell membrane</keyword>
<comment type="catalytic activity">
    <reaction evidence="17 18">
        <text>[protein]-dithiol + NADP(+) = [protein]-disulfide + NADPH + H(+)</text>
        <dbReference type="Rhea" id="RHEA:18753"/>
        <dbReference type="Rhea" id="RHEA-COMP:10593"/>
        <dbReference type="Rhea" id="RHEA-COMP:10594"/>
        <dbReference type="ChEBI" id="CHEBI:15378"/>
        <dbReference type="ChEBI" id="CHEBI:29950"/>
        <dbReference type="ChEBI" id="CHEBI:50058"/>
        <dbReference type="ChEBI" id="CHEBI:57783"/>
        <dbReference type="ChEBI" id="CHEBI:58349"/>
        <dbReference type="EC" id="1.8.1.8"/>
    </reaction>
</comment>
<evidence type="ECO:0000313" key="21">
    <source>
        <dbReference type="Proteomes" id="UP000291078"/>
    </source>
</evidence>
<keyword evidence="10 18" id="KW-1133">Transmembrane helix</keyword>
<feature type="domain" description="Thioredoxin" evidence="19">
    <location>
        <begin position="515"/>
        <end position="658"/>
    </location>
</feature>
<name>A0A4Q7RGS3_9BURK</name>
<evidence type="ECO:0000256" key="17">
    <source>
        <dbReference type="ARBA" id="ARBA00047804"/>
    </source>
</evidence>
<dbReference type="SUPFAM" id="SSF74863">
    <property type="entry name" value="Thiol:disulfide interchange protein DsbD, N-terminal domain (DsbD-alpha)"/>
    <property type="match status" value="1"/>
</dbReference>
<keyword evidence="9 18" id="KW-0249">Electron transport</keyword>
<dbReference type="InterPro" id="IPR003834">
    <property type="entry name" value="Cyt_c_assmbl_TM_dom"/>
</dbReference>
<evidence type="ECO:0000256" key="5">
    <source>
        <dbReference type="ARBA" id="ARBA00022519"/>
    </source>
</evidence>
<comment type="caution">
    <text evidence="18">Lacks conserved residue(s) required for the propagation of feature annotation.</text>
</comment>
<evidence type="ECO:0000256" key="11">
    <source>
        <dbReference type="ARBA" id="ARBA00023002"/>
    </source>
</evidence>
<dbReference type="PROSITE" id="PS00194">
    <property type="entry name" value="THIOREDOXIN_1"/>
    <property type="match status" value="1"/>
</dbReference>
<evidence type="ECO:0000256" key="6">
    <source>
        <dbReference type="ARBA" id="ARBA00022692"/>
    </source>
</evidence>
<dbReference type="EC" id="1.8.1.8" evidence="18"/>
<evidence type="ECO:0000256" key="10">
    <source>
        <dbReference type="ARBA" id="ARBA00022989"/>
    </source>
</evidence>
<feature type="transmembrane region" description="Helical" evidence="18">
    <location>
        <begin position="281"/>
        <end position="305"/>
    </location>
</feature>
<dbReference type="SUPFAM" id="SSF52833">
    <property type="entry name" value="Thioredoxin-like"/>
    <property type="match status" value="1"/>
</dbReference>
<keyword evidence="7" id="KW-0732">Signal</keyword>
<dbReference type="InterPro" id="IPR013766">
    <property type="entry name" value="Thioredoxin_domain"/>
</dbReference>
<comment type="similarity">
    <text evidence="2 18">Belongs to the thioredoxin family. DsbD subfamily.</text>
</comment>
<comment type="subcellular location">
    <subcellularLocation>
        <location evidence="1 18">Cell inner membrane</location>
        <topology evidence="1 18">Multi-pass membrane protein</topology>
    </subcellularLocation>
</comment>
<feature type="transmembrane region" description="Helical" evidence="18">
    <location>
        <begin position="239"/>
        <end position="260"/>
    </location>
</feature>
<dbReference type="InterPro" id="IPR022910">
    <property type="entry name" value="Thiol_diS_interchange_DbsD"/>
</dbReference>
<comment type="catalytic activity">
    <reaction evidence="16 18">
        <text>[protein]-dithiol + NAD(+) = [protein]-disulfide + NADH + H(+)</text>
        <dbReference type="Rhea" id="RHEA:18749"/>
        <dbReference type="Rhea" id="RHEA-COMP:10593"/>
        <dbReference type="Rhea" id="RHEA-COMP:10594"/>
        <dbReference type="ChEBI" id="CHEBI:15378"/>
        <dbReference type="ChEBI" id="CHEBI:29950"/>
        <dbReference type="ChEBI" id="CHEBI:50058"/>
        <dbReference type="ChEBI" id="CHEBI:57540"/>
        <dbReference type="ChEBI" id="CHEBI:57945"/>
        <dbReference type="EC" id="1.8.1.8"/>
    </reaction>
</comment>
<protein>
    <recommendedName>
        <fullName evidence="18">Thiol:disulfide interchange protein DsbD</fullName>
        <ecNumber evidence="18">1.8.1.8</ecNumber>
    </recommendedName>
    <alternativeName>
        <fullName evidence="18">Protein-disulfide reductase</fullName>
        <shortName evidence="18">Disulfide reductase</shortName>
    </alternativeName>
</protein>
<evidence type="ECO:0000256" key="15">
    <source>
        <dbReference type="ARBA" id="ARBA00023284"/>
    </source>
</evidence>
<dbReference type="Pfam" id="PF13899">
    <property type="entry name" value="Thioredoxin_7"/>
    <property type="match status" value="1"/>
</dbReference>
<evidence type="ECO:0000256" key="13">
    <source>
        <dbReference type="ARBA" id="ARBA00023136"/>
    </source>
</evidence>
<evidence type="ECO:0000256" key="16">
    <source>
        <dbReference type="ARBA" id="ARBA00047388"/>
    </source>
</evidence>
<keyword evidence="13 18" id="KW-0472">Membrane</keyword>
<dbReference type="InterPro" id="IPR028250">
    <property type="entry name" value="DsbDN"/>
</dbReference>
<comment type="function">
    <text evidence="18">Required to facilitate the formation of correct disulfide bonds in some periplasmic proteins and for the assembly of the periplasmic c-type cytochromes. Acts by transferring electrons from cytoplasmic thioredoxin to the periplasm. This transfer involves a cascade of disulfide bond formation and reduction steps.</text>
</comment>
<dbReference type="Pfam" id="PF11412">
    <property type="entry name" value="DsbD_N"/>
    <property type="match status" value="1"/>
</dbReference>
<dbReference type="Gene3D" id="2.60.40.1250">
    <property type="entry name" value="Thiol:disulfide interchange protein DsbD, N-terminal domain"/>
    <property type="match status" value="1"/>
</dbReference>
<dbReference type="GO" id="GO:0017004">
    <property type="term" value="P:cytochrome complex assembly"/>
    <property type="evidence" value="ECO:0007669"/>
    <property type="project" value="UniProtKB-UniRule"/>
</dbReference>
<evidence type="ECO:0000256" key="9">
    <source>
        <dbReference type="ARBA" id="ARBA00022982"/>
    </source>
</evidence>
<dbReference type="GO" id="GO:0047134">
    <property type="term" value="F:protein-disulfide reductase [NAD(P)H] activity"/>
    <property type="evidence" value="ECO:0007669"/>
    <property type="project" value="UniProtKB-UniRule"/>
</dbReference>
<evidence type="ECO:0000256" key="4">
    <source>
        <dbReference type="ARBA" id="ARBA00022475"/>
    </source>
</evidence>
<evidence type="ECO:0000256" key="2">
    <source>
        <dbReference type="ARBA" id="ARBA00007241"/>
    </source>
</evidence>
<dbReference type="EMBL" id="SGXM01000007">
    <property type="protein sequence ID" value="RZT32475.1"/>
    <property type="molecule type" value="Genomic_DNA"/>
</dbReference>
<evidence type="ECO:0000256" key="8">
    <source>
        <dbReference type="ARBA" id="ARBA00022748"/>
    </source>
</evidence>
<feature type="transmembrane region" description="Helical" evidence="18">
    <location>
        <begin position="461"/>
        <end position="482"/>
    </location>
</feature>
<dbReference type="HAMAP" id="MF_00399">
    <property type="entry name" value="DbsD"/>
    <property type="match status" value="1"/>
</dbReference>
<dbReference type="NCBIfam" id="NF001419">
    <property type="entry name" value="PRK00293.1"/>
    <property type="match status" value="1"/>
</dbReference>
<dbReference type="CDD" id="cd02953">
    <property type="entry name" value="DsbDgamma"/>
    <property type="match status" value="1"/>
</dbReference>
<keyword evidence="6 18" id="KW-0812">Transmembrane</keyword>
<evidence type="ECO:0000313" key="20">
    <source>
        <dbReference type="EMBL" id="RZT32475.1"/>
    </source>
</evidence>
<proteinExistence type="inferred from homology"/>